<feature type="transmembrane region" description="Helical" evidence="1">
    <location>
        <begin position="59"/>
        <end position="78"/>
    </location>
</feature>
<dbReference type="GO" id="GO:0004519">
    <property type="term" value="F:endonuclease activity"/>
    <property type="evidence" value="ECO:0007669"/>
    <property type="project" value="UniProtKB-KW"/>
</dbReference>
<keyword evidence="3" id="KW-0255">Endonuclease</keyword>
<dbReference type="InterPro" id="IPR005135">
    <property type="entry name" value="Endo/exonuclease/phosphatase"/>
</dbReference>
<gene>
    <name evidence="3" type="ORF">DY023_02920</name>
</gene>
<keyword evidence="3" id="KW-0378">Hydrolase</keyword>
<keyword evidence="4" id="KW-1185">Reference proteome</keyword>
<dbReference type="Gene3D" id="3.60.10.10">
    <property type="entry name" value="Endonuclease/exonuclease/phosphatase"/>
    <property type="match status" value="1"/>
</dbReference>
<organism evidence="3 4">
    <name type="scientific">Microbacterium bovistercoris</name>
    <dbReference type="NCBI Taxonomy" id="2293570"/>
    <lineage>
        <taxon>Bacteria</taxon>
        <taxon>Bacillati</taxon>
        <taxon>Actinomycetota</taxon>
        <taxon>Actinomycetes</taxon>
        <taxon>Micrococcales</taxon>
        <taxon>Microbacteriaceae</taxon>
        <taxon>Microbacterium</taxon>
    </lineage>
</organism>
<dbReference type="RefSeq" id="WP_116240853.1">
    <property type="nucleotide sequence ID" value="NZ_QUAB01000015.1"/>
</dbReference>
<dbReference type="InterPro" id="IPR036691">
    <property type="entry name" value="Endo/exonu/phosph_ase_sf"/>
</dbReference>
<evidence type="ECO:0000256" key="1">
    <source>
        <dbReference type="SAM" id="Phobius"/>
    </source>
</evidence>
<keyword evidence="3" id="KW-0540">Nuclease</keyword>
<comment type="caution">
    <text evidence="3">The sequence shown here is derived from an EMBL/GenBank/DDBJ whole genome shotgun (WGS) entry which is preliminary data.</text>
</comment>
<dbReference type="OrthoDB" id="2340043at2"/>
<evidence type="ECO:0000259" key="2">
    <source>
        <dbReference type="Pfam" id="PF03372"/>
    </source>
</evidence>
<sequence length="340" mass="35641">MTRRRIGDAVRQATEQNSRRIGLMVTLPIAAPFALLLVWPQALGLQRAIVIAQLIAFRAPLAVFLAVLAVIAGAVALLRRRWGVAAALALMLGVASMANAAVLLVRGSAHASPAGDLVVMSWNMQGGASTPRSAARIALDHGAEVVVLPETDADAAAEVARLMDDGGRPMAAFTTPQEWIPTSALISERLGEYRLDTSVGTTPVLPSAVLRPIAEGPTIVAAHTAPPLPGSMDEWREGLDWAAARCDEPWTIMAGDFNATVDHFEGLGREGGLLGLCRDAARDSGAAAAGTWPSTQPGWIASPIDHVMAGSKWITAGFRTVGTDGVGSDHLPVIAVLERR</sequence>
<dbReference type="GO" id="GO:0004527">
    <property type="term" value="F:exonuclease activity"/>
    <property type="evidence" value="ECO:0007669"/>
    <property type="project" value="UniProtKB-KW"/>
</dbReference>
<proteinExistence type="predicted"/>
<protein>
    <submittedName>
        <fullName evidence="3">Endonuclease/exonuclease/phosphatase family protein</fullName>
    </submittedName>
</protein>
<feature type="transmembrane region" description="Helical" evidence="1">
    <location>
        <begin position="21"/>
        <end position="39"/>
    </location>
</feature>
<keyword evidence="1" id="KW-0812">Transmembrane</keyword>
<reference evidence="3 4" key="1">
    <citation type="submission" date="2018-08" db="EMBL/GenBank/DDBJ databases">
        <title>Isolation, diversity and antifungal activity of Actinobacteria from cow dung.</title>
        <authorList>
            <person name="Ling L."/>
        </authorList>
    </citation>
    <scope>NUCLEOTIDE SEQUENCE [LARGE SCALE GENOMIC DNA]</scope>
    <source>
        <strain evidence="3 4">NEAU-LLE</strain>
    </source>
</reference>
<dbReference type="Pfam" id="PF03372">
    <property type="entry name" value="Exo_endo_phos"/>
    <property type="match status" value="1"/>
</dbReference>
<evidence type="ECO:0000313" key="4">
    <source>
        <dbReference type="Proteomes" id="UP000262172"/>
    </source>
</evidence>
<keyword evidence="3" id="KW-0269">Exonuclease</keyword>
<accession>A0A371NXZ4</accession>
<keyword evidence="1" id="KW-1133">Transmembrane helix</keyword>
<dbReference type="EMBL" id="QUAB01000015">
    <property type="protein sequence ID" value="REJ07608.1"/>
    <property type="molecule type" value="Genomic_DNA"/>
</dbReference>
<dbReference type="SUPFAM" id="SSF56219">
    <property type="entry name" value="DNase I-like"/>
    <property type="match status" value="1"/>
</dbReference>
<feature type="domain" description="Endonuclease/exonuclease/phosphatase" evidence="2">
    <location>
        <begin position="120"/>
        <end position="330"/>
    </location>
</feature>
<name>A0A371NXZ4_9MICO</name>
<dbReference type="Proteomes" id="UP000262172">
    <property type="component" value="Unassembled WGS sequence"/>
</dbReference>
<dbReference type="AlphaFoldDB" id="A0A371NXZ4"/>
<feature type="transmembrane region" description="Helical" evidence="1">
    <location>
        <begin position="85"/>
        <end position="105"/>
    </location>
</feature>
<keyword evidence="1" id="KW-0472">Membrane</keyword>
<evidence type="ECO:0000313" key="3">
    <source>
        <dbReference type="EMBL" id="REJ07608.1"/>
    </source>
</evidence>